<organism evidence="2 3">
    <name type="scientific">Tricholomella constricta</name>
    <dbReference type="NCBI Taxonomy" id="117010"/>
    <lineage>
        <taxon>Eukaryota</taxon>
        <taxon>Fungi</taxon>
        <taxon>Dikarya</taxon>
        <taxon>Basidiomycota</taxon>
        <taxon>Agaricomycotina</taxon>
        <taxon>Agaricomycetes</taxon>
        <taxon>Agaricomycetidae</taxon>
        <taxon>Agaricales</taxon>
        <taxon>Tricholomatineae</taxon>
        <taxon>Lyophyllaceae</taxon>
        <taxon>Tricholomella</taxon>
    </lineage>
</organism>
<evidence type="ECO:0000256" key="1">
    <source>
        <dbReference type="SAM" id="MobiDB-lite"/>
    </source>
</evidence>
<dbReference type="AlphaFoldDB" id="A0A8H5M3S6"/>
<gene>
    <name evidence="2" type="ORF">D9615_005716</name>
</gene>
<feature type="compositionally biased region" description="Basic and acidic residues" evidence="1">
    <location>
        <begin position="101"/>
        <end position="111"/>
    </location>
</feature>
<reference evidence="2 3" key="1">
    <citation type="journal article" date="2020" name="ISME J.">
        <title>Uncovering the hidden diversity of litter-decomposition mechanisms in mushroom-forming fungi.</title>
        <authorList>
            <person name="Floudas D."/>
            <person name="Bentzer J."/>
            <person name="Ahren D."/>
            <person name="Johansson T."/>
            <person name="Persson P."/>
            <person name="Tunlid A."/>
        </authorList>
    </citation>
    <scope>NUCLEOTIDE SEQUENCE [LARGE SCALE GENOMIC DNA]</scope>
    <source>
        <strain evidence="2 3">CBS 661.87</strain>
    </source>
</reference>
<feature type="region of interest" description="Disordered" evidence="1">
    <location>
        <begin position="20"/>
        <end position="60"/>
    </location>
</feature>
<feature type="compositionally biased region" description="Low complexity" evidence="1">
    <location>
        <begin position="20"/>
        <end position="40"/>
    </location>
</feature>
<evidence type="ECO:0000313" key="3">
    <source>
        <dbReference type="Proteomes" id="UP000565441"/>
    </source>
</evidence>
<evidence type="ECO:0000313" key="2">
    <source>
        <dbReference type="EMBL" id="KAF5379717.1"/>
    </source>
</evidence>
<dbReference type="Proteomes" id="UP000565441">
    <property type="component" value="Unassembled WGS sequence"/>
</dbReference>
<name>A0A8H5M3S6_9AGAR</name>
<dbReference type="OrthoDB" id="3066120at2759"/>
<comment type="caution">
    <text evidence="2">The sequence shown here is derived from an EMBL/GenBank/DDBJ whole genome shotgun (WGS) entry which is preliminary data.</text>
</comment>
<feature type="compositionally biased region" description="Basic and acidic residues" evidence="1">
    <location>
        <begin position="51"/>
        <end position="60"/>
    </location>
</feature>
<proteinExistence type="predicted"/>
<dbReference type="EMBL" id="JAACJP010000015">
    <property type="protein sequence ID" value="KAF5379717.1"/>
    <property type="molecule type" value="Genomic_DNA"/>
</dbReference>
<sequence length="454" mass="48918">MQSSTLLSVPTLESLVLSNSSFSSSSSSSLFSSGLQSSDSQTDASRPHSPLADDGKLSRSCDIVEQRTAAPRLTSLSDIEATPRLKQSPCKRRIASLDTNHDVGYDSEREGTTNSTQLTDRTRFPTRKRGTLFRFRGLGLLQPSLEILTPQLSFNRRFSYPISLKTSPVQRSAWLPSPPRLPLKSNIKPQLLSDGASPLVDVPWVPAQSARVPPSHETDRASCLKHKLVSLAAGNIVDLHCAGPGEISSCSAQPHQGLDVPRVPVSRTRKAPSGIGLGLPSVLGHTTHLERSGCLASSDNSQLFSGTADKTCVGVASSASGISSPLIPAPPNFRTAGGIVSGARRLFKTYHYPKRKLYDIPESISPMMTSFKARTFAGRRTSPTLASGSCYPVAVDVEPKKRVYPPLLDAYKNPLFWFSTRSPTGRRTSPVVIHPDVPQNLSLGPRSEAGNVLF</sequence>
<keyword evidence="3" id="KW-1185">Reference proteome</keyword>
<protein>
    <submittedName>
        <fullName evidence="2">Uncharacterized protein</fullName>
    </submittedName>
</protein>
<accession>A0A8H5M3S6</accession>
<feature type="region of interest" description="Disordered" evidence="1">
    <location>
        <begin position="101"/>
        <end position="120"/>
    </location>
</feature>